<comment type="cofactor">
    <cofactor evidence="1">
        <name>adenosylcob(III)alamin</name>
        <dbReference type="ChEBI" id="CHEBI:18408"/>
    </cofactor>
</comment>
<evidence type="ECO:0000313" key="17">
    <source>
        <dbReference type="Proteomes" id="UP000178659"/>
    </source>
</evidence>
<name>A0A1G1VAM6_9BACT</name>
<dbReference type="InterPro" id="IPR006141">
    <property type="entry name" value="Intein_N"/>
</dbReference>
<accession>A0A1G1VAM6</accession>
<evidence type="ECO:0000256" key="4">
    <source>
        <dbReference type="ARBA" id="ARBA00022634"/>
    </source>
</evidence>
<comment type="function">
    <text evidence="11">Catalyzes the reduction of ribonucleotides to deoxyribonucleotides. May function to provide a pool of deoxyribonucleotide precursors for DNA repair during oxygen limitation and/or for immediate growth after restoration of oxygen.</text>
</comment>
<dbReference type="InterPro" id="IPR013509">
    <property type="entry name" value="RNR_lsu_N"/>
</dbReference>
<evidence type="ECO:0000256" key="13">
    <source>
        <dbReference type="RuleBase" id="RU003410"/>
    </source>
</evidence>
<dbReference type="GO" id="GO:0071897">
    <property type="term" value="P:DNA biosynthetic process"/>
    <property type="evidence" value="ECO:0007669"/>
    <property type="project" value="UniProtKB-KW"/>
</dbReference>
<dbReference type="InterPro" id="IPR004860">
    <property type="entry name" value="LAGLIDADG_dom"/>
</dbReference>
<dbReference type="UniPathway" id="UPA00326"/>
<feature type="domain" description="DOD-type homing endonuclease" evidence="15">
    <location>
        <begin position="449"/>
        <end position="593"/>
    </location>
</feature>
<reference evidence="16 17" key="1">
    <citation type="journal article" date="2016" name="Nat. Commun.">
        <title>Thousands of microbial genomes shed light on interconnected biogeochemical processes in an aquifer system.</title>
        <authorList>
            <person name="Anantharaman K."/>
            <person name="Brown C.T."/>
            <person name="Hug L.A."/>
            <person name="Sharon I."/>
            <person name="Castelle C.J."/>
            <person name="Probst A.J."/>
            <person name="Thomas B.C."/>
            <person name="Singh A."/>
            <person name="Wilkins M.J."/>
            <person name="Karaoz U."/>
            <person name="Brodie E.L."/>
            <person name="Williams K.H."/>
            <person name="Hubbard S.S."/>
            <person name="Banfield J.F."/>
        </authorList>
    </citation>
    <scope>NUCLEOTIDE SEQUENCE [LARGE SCALE GENOMIC DNA]</scope>
</reference>
<dbReference type="InterPro" id="IPR027434">
    <property type="entry name" value="Homing_endonucl"/>
</dbReference>
<keyword evidence="7" id="KW-0651">Protein splicing</keyword>
<dbReference type="EC" id="1.17.4.1" evidence="13"/>
<dbReference type="SUPFAM" id="SSF51294">
    <property type="entry name" value="Hedgehog/intein (Hint) domain"/>
    <property type="match status" value="1"/>
</dbReference>
<evidence type="ECO:0000313" key="16">
    <source>
        <dbReference type="EMBL" id="OGY12534.1"/>
    </source>
</evidence>
<keyword evidence="4" id="KW-0237">DNA synthesis</keyword>
<organism evidence="16 17">
    <name type="scientific">Candidatus Blackburnbacteria bacterium RIFCSPLOWO2_01_FULL_40_20</name>
    <dbReference type="NCBI Taxonomy" id="1797519"/>
    <lineage>
        <taxon>Bacteria</taxon>
        <taxon>Candidatus Blackburniibacteriota</taxon>
    </lineage>
</organism>
<feature type="region of interest" description="Disordered" evidence="14">
    <location>
        <begin position="1"/>
        <end position="29"/>
    </location>
</feature>
<keyword evidence="9 13" id="KW-0215">Deoxyribonucleotide synthesis</keyword>
<keyword evidence="6" id="KW-0068">Autocatalytic cleavage</keyword>
<dbReference type="GO" id="GO:0031419">
    <property type="term" value="F:cobalamin binding"/>
    <property type="evidence" value="ECO:0007669"/>
    <property type="project" value="UniProtKB-KW"/>
</dbReference>
<dbReference type="InterPro" id="IPR003586">
    <property type="entry name" value="Hint_dom_C"/>
</dbReference>
<evidence type="ECO:0000256" key="7">
    <source>
        <dbReference type="ARBA" id="ARBA00023000"/>
    </source>
</evidence>
<evidence type="ECO:0000256" key="6">
    <source>
        <dbReference type="ARBA" id="ARBA00022813"/>
    </source>
</evidence>
<dbReference type="PANTHER" id="PTHR43371">
    <property type="entry name" value="VITAMIN B12-DEPENDENT RIBONUCLEOTIDE REDUCTASE"/>
    <property type="match status" value="1"/>
</dbReference>
<keyword evidence="3" id="KW-0846">Cobalamin</keyword>
<evidence type="ECO:0000256" key="2">
    <source>
        <dbReference type="ARBA" id="ARBA00007405"/>
    </source>
</evidence>
<dbReference type="CDD" id="cd00081">
    <property type="entry name" value="Hint"/>
    <property type="match status" value="1"/>
</dbReference>
<dbReference type="InterPro" id="IPR036844">
    <property type="entry name" value="Hint_dom_sf"/>
</dbReference>
<keyword evidence="5" id="KW-0547">Nucleotide-binding</keyword>
<dbReference type="GO" id="GO:0004748">
    <property type="term" value="F:ribonucleoside-diphosphate reductase activity, thioredoxin disulfide as acceptor"/>
    <property type="evidence" value="ECO:0007669"/>
    <property type="project" value="UniProtKB-EC"/>
</dbReference>
<dbReference type="PROSITE" id="PS50819">
    <property type="entry name" value="INTEIN_ENDONUCLEASE"/>
    <property type="match status" value="1"/>
</dbReference>
<dbReference type="PROSITE" id="PS50818">
    <property type="entry name" value="INTEIN_C_TER"/>
    <property type="match status" value="1"/>
</dbReference>
<dbReference type="Pfam" id="PF14528">
    <property type="entry name" value="LAGLIDADG_3"/>
    <property type="match status" value="1"/>
</dbReference>
<comment type="catalytic activity">
    <reaction evidence="12 13">
        <text>a 2'-deoxyribonucleoside 5'-diphosphate + [thioredoxin]-disulfide + H2O = a ribonucleoside 5'-diphosphate + [thioredoxin]-dithiol</text>
        <dbReference type="Rhea" id="RHEA:23252"/>
        <dbReference type="Rhea" id="RHEA-COMP:10698"/>
        <dbReference type="Rhea" id="RHEA-COMP:10700"/>
        <dbReference type="ChEBI" id="CHEBI:15377"/>
        <dbReference type="ChEBI" id="CHEBI:29950"/>
        <dbReference type="ChEBI" id="CHEBI:50058"/>
        <dbReference type="ChEBI" id="CHEBI:57930"/>
        <dbReference type="ChEBI" id="CHEBI:73316"/>
        <dbReference type="EC" id="1.17.4.1"/>
    </reaction>
</comment>
<dbReference type="AlphaFoldDB" id="A0A1G1VAM6"/>
<evidence type="ECO:0000256" key="14">
    <source>
        <dbReference type="SAM" id="MobiDB-lite"/>
    </source>
</evidence>
<dbReference type="Proteomes" id="UP000178659">
    <property type="component" value="Unassembled WGS sequence"/>
</dbReference>
<evidence type="ECO:0000256" key="1">
    <source>
        <dbReference type="ARBA" id="ARBA00001922"/>
    </source>
</evidence>
<feature type="compositionally biased region" description="Basic and acidic residues" evidence="14">
    <location>
        <begin position="13"/>
        <end position="23"/>
    </location>
</feature>
<comment type="caution">
    <text evidence="16">The sequence shown here is derived from an EMBL/GenBank/DDBJ whole genome shotgun (WGS) entry which is preliminary data.</text>
</comment>
<dbReference type="InterPro" id="IPR004042">
    <property type="entry name" value="Intein_endonuc_central"/>
</dbReference>
<proteinExistence type="inferred from homology"/>
<dbReference type="Gene3D" id="3.20.70.20">
    <property type="match status" value="2"/>
</dbReference>
<feature type="compositionally biased region" description="Polar residues" evidence="14">
    <location>
        <begin position="1"/>
        <end position="12"/>
    </location>
</feature>
<evidence type="ECO:0000259" key="15">
    <source>
        <dbReference type="PROSITE" id="PS50819"/>
    </source>
</evidence>
<evidence type="ECO:0000256" key="10">
    <source>
        <dbReference type="ARBA" id="ARBA00023285"/>
    </source>
</evidence>
<dbReference type="SMART" id="SM00306">
    <property type="entry name" value="HintN"/>
    <property type="match status" value="1"/>
</dbReference>
<dbReference type="Pfam" id="PF00317">
    <property type="entry name" value="Ribonuc_red_lgN"/>
    <property type="match status" value="1"/>
</dbReference>
<evidence type="ECO:0000256" key="8">
    <source>
        <dbReference type="ARBA" id="ARBA00023002"/>
    </source>
</evidence>
<sequence length="1250" mass="138391">MQKQIAITSQAEGQKKENKRKDGNGNGVYFPPIIQKNPTLVRVNPDPLEHGTQMEGIAQKVFLDRYSLKDDAGAPLEKYPEQMWRRIAKAVSRIEKTNDKQKEWEGKFCQAMQDFKFVPGGRILAGAGTGFDVTYYNCYVLPSPKDSRHGIMENLAQMIDIMARGGGAGINLSSLRPRGARVKKVNGFSSGPMNWAELYSVATHDVIQQGGTRRGALMLMLWDWHPDIEEFITIKKDLTRIPGANLSVCVSDRLMEAVKRDEDWPLLFPDLDDPEYDAVWDGVLENWIAAGKKVKIHKTIRARYLWDLICEAAWTSAEPGLHFMERTNKLSSTWYFNRLICTNPCVTGDTLVTTNMGMARMGDLYSAGRPFMAVVDGKGYLASPPVLTGIKRVYKLHTLEGYELRLTEDHKVYTSKGMVEAGKLIKGDKLLLSNRGAFGTRGTLEEGRVWGWLVGDGSMKKDRAELFFYQNEKQELAPMFASAVSALVSAEGLTTRNYSVSPVFVQKENKAVVKSERLHRIATRLGFAYGKKHIVPESIFMGSETLQRGFLQGLFSSDGCVCGTPDKGVSVRLTSISIELLVNVQRLLTNFGIISKIYYNRRTDQKRLLPDGKGGKKLYNTKAYHDLIISKDGISKFAALIGFLQEEKQEKLRSSLAIYERGPYKASFLATFDRLEEDGIEDVFDITVSNVHRFTANGIVVSNCGEEPLPPYGVCNLGSLNLAAFVNDQGEMDYESLADHTRVAVRFLDNVVDGDIYIFEGIREAQLNGERRIGVGTMGLGDALIKMKIRYGSDESIPVVEKIYKTIRDAAFDASVDTSREKGAFPKFDKEKYLEGEFIKQLPEDIRTKIKKQGVRNAVILMQAPTGSTSLMAGVTSGIEPVYEFSFTRRDRIGEHKIYHPLYQTWKEMHPDEPIPSYFVSANDLIPEEHIKVQAAVQKYVDASISKTVNAPNVHTIEDVKRLYSLAYELGCKGITYMREGSRPGVLSREEATPKKEVPVAFVKTTQNLLVSRPEKAEGVTYRVVTPTGTAFITINRDEADNPLEVFINIGRAGSDVAGMAEALGRLISAMFRIKGNTGSKDRVWEIVDQLSGIGGRRTVGFGPNKIRSLPDAIAIALARHFGVEKKTNGINLLNGSGATLNGDSFITTDLPNGQALGETPSQLQAEAVMAAHNPDPTPASAEFDKLRGATAEIAPYDRASAEFDKLRGATAEIAPYDRASADICPQCGALALVHEEGCSKCYSCGHAEC</sequence>
<dbReference type="Gene3D" id="3.10.28.10">
    <property type="entry name" value="Homing endonucleases"/>
    <property type="match status" value="1"/>
</dbReference>
<evidence type="ECO:0000256" key="3">
    <source>
        <dbReference type="ARBA" id="ARBA00022628"/>
    </source>
</evidence>
<comment type="function">
    <text evidence="13">Provides the precursors necessary for DNA synthesis. Catalyzes the biosynthesis of deoxyribonucleotides from the corresponding ribonucleotides.</text>
</comment>
<dbReference type="SMART" id="SM00305">
    <property type="entry name" value="HintC"/>
    <property type="match status" value="1"/>
</dbReference>
<dbReference type="InterPro" id="IPR030934">
    <property type="entry name" value="Intein_C"/>
</dbReference>
<dbReference type="EMBL" id="MHCC01000027">
    <property type="protein sequence ID" value="OGY12534.1"/>
    <property type="molecule type" value="Genomic_DNA"/>
</dbReference>
<dbReference type="Pfam" id="PF02867">
    <property type="entry name" value="Ribonuc_red_lgC"/>
    <property type="match status" value="1"/>
</dbReference>
<evidence type="ECO:0000256" key="12">
    <source>
        <dbReference type="ARBA" id="ARBA00047754"/>
    </source>
</evidence>
<dbReference type="GO" id="GO:0016539">
    <property type="term" value="P:intein-mediated protein splicing"/>
    <property type="evidence" value="ECO:0007669"/>
    <property type="project" value="InterPro"/>
</dbReference>
<dbReference type="InterPro" id="IPR003587">
    <property type="entry name" value="Hint_dom_N"/>
</dbReference>
<dbReference type="Pfam" id="PF12637">
    <property type="entry name" value="TSCPD"/>
    <property type="match status" value="1"/>
</dbReference>
<dbReference type="GO" id="GO:0004519">
    <property type="term" value="F:endonuclease activity"/>
    <property type="evidence" value="ECO:0007669"/>
    <property type="project" value="InterPro"/>
</dbReference>
<dbReference type="Gene3D" id="2.170.16.10">
    <property type="entry name" value="Hedgehog/Intein (Hint) domain"/>
    <property type="match status" value="1"/>
</dbReference>
<gene>
    <name evidence="16" type="ORF">A3A77_01010</name>
</gene>
<dbReference type="InterPro" id="IPR050862">
    <property type="entry name" value="RdRp_reductase_class-2"/>
</dbReference>
<protein>
    <recommendedName>
        <fullName evidence="13">Ribonucleoside-diphosphate reductase</fullName>
        <ecNumber evidence="13">1.17.4.1</ecNumber>
    </recommendedName>
</protein>
<dbReference type="InterPro" id="IPR006142">
    <property type="entry name" value="INTEIN"/>
</dbReference>
<dbReference type="NCBIfam" id="TIGR01445">
    <property type="entry name" value="intein_Nterm"/>
    <property type="match status" value="1"/>
</dbReference>
<dbReference type="PROSITE" id="PS50817">
    <property type="entry name" value="INTEIN_N_TER"/>
    <property type="match status" value="1"/>
</dbReference>
<comment type="similarity">
    <text evidence="2">Belongs to the ribonucleoside diphosphate reductase class-2 family.</text>
</comment>
<dbReference type="PRINTS" id="PR00379">
    <property type="entry name" value="INTEIN"/>
</dbReference>
<dbReference type="SUPFAM" id="SSF55608">
    <property type="entry name" value="Homing endonucleases"/>
    <property type="match status" value="1"/>
</dbReference>
<dbReference type="NCBIfam" id="TIGR01443">
    <property type="entry name" value="intein_Cterm"/>
    <property type="match status" value="1"/>
</dbReference>
<keyword evidence="8 13" id="KW-0560">Oxidoreductase</keyword>
<evidence type="ECO:0000256" key="5">
    <source>
        <dbReference type="ARBA" id="ARBA00022741"/>
    </source>
</evidence>
<dbReference type="GO" id="GO:0005524">
    <property type="term" value="F:ATP binding"/>
    <property type="evidence" value="ECO:0007669"/>
    <property type="project" value="InterPro"/>
</dbReference>
<dbReference type="SUPFAM" id="SSF51998">
    <property type="entry name" value="PFL-like glycyl radical enzymes"/>
    <property type="match status" value="1"/>
</dbReference>
<evidence type="ECO:0000256" key="11">
    <source>
        <dbReference type="ARBA" id="ARBA00025437"/>
    </source>
</evidence>
<comment type="similarity">
    <text evidence="13">Belongs to the ribonucleoside diphosphate reductase large chain family.</text>
</comment>
<keyword evidence="10" id="KW-0170">Cobalt</keyword>
<dbReference type="GO" id="GO:0009263">
    <property type="term" value="P:deoxyribonucleotide biosynthetic process"/>
    <property type="evidence" value="ECO:0007669"/>
    <property type="project" value="UniProtKB-KW"/>
</dbReference>
<dbReference type="InterPro" id="IPR024434">
    <property type="entry name" value="TSCPD_dom"/>
</dbReference>
<dbReference type="PANTHER" id="PTHR43371:SF1">
    <property type="entry name" value="RIBONUCLEOSIDE-DIPHOSPHATE REDUCTASE"/>
    <property type="match status" value="1"/>
</dbReference>
<evidence type="ECO:0000256" key="9">
    <source>
        <dbReference type="ARBA" id="ARBA00023116"/>
    </source>
</evidence>
<dbReference type="InterPro" id="IPR000788">
    <property type="entry name" value="RNR_lg_C"/>
</dbReference>